<accession>A0ABV6H2V0</accession>
<reference evidence="1 2" key="1">
    <citation type="submission" date="2024-09" db="EMBL/GenBank/DDBJ databases">
        <authorList>
            <person name="Sun Q."/>
            <person name="Mori K."/>
        </authorList>
    </citation>
    <scope>NUCLEOTIDE SEQUENCE [LARGE SCALE GENOMIC DNA]</scope>
    <source>
        <strain evidence="1 2">CCM 7539</strain>
    </source>
</reference>
<proteinExistence type="predicted"/>
<dbReference type="Proteomes" id="UP001589767">
    <property type="component" value="Unassembled WGS sequence"/>
</dbReference>
<dbReference type="Pfam" id="PF11392">
    <property type="entry name" value="AllH"/>
    <property type="match status" value="1"/>
</dbReference>
<keyword evidence="2" id="KW-1185">Reference proteome</keyword>
<organism evidence="1 2">
    <name type="scientific">Gallibacterium trehalosifermentans</name>
    <dbReference type="NCBI Taxonomy" id="516935"/>
    <lineage>
        <taxon>Bacteria</taxon>
        <taxon>Pseudomonadati</taxon>
        <taxon>Pseudomonadota</taxon>
        <taxon>Gammaproteobacteria</taxon>
        <taxon>Pasteurellales</taxon>
        <taxon>Pasteurellaceae</taxon>
        <taxon>Gallibacterium</taxon>
    </lineage>
</organism>
<name>A0ABV6H2V0_9PAST</name>
<comment type="caution">
    <text evidence="1">The sequence shown here is derived from an EMBL/GenBank/DDBJ whole genome shotgun (WGS) entry which is preliminary data.</text>
</comment>
<dbReference type="InterPro" id="IPR021530">
    <property type="entry name" value="AllH-like"/>
</dbReference>
<dbReference type="RefSeq" id="WP_382371886.1">
    <property type="nucleotide sequence ID" value="NZ_JBHLWB010000011.1"/>
</dbReference>
<gene>
    <name evidence="1" type="ORF">ACFFHK_09620</name>
</gene>
<sequence length="269" mass="30227">MQWVTVDSMDSRLERNYRLLIAKQFKILSRHQHVLNLQLFNNQIVALVDPSVPQGPRQLRLLQHIPMVDNFLITADLPRKFSCDLQYSLNAINHTLLDFSWNILIHQQGIPVDIVQVTTQRYLQMGIENLLAALAHNRSVFDEVKNLLGLGVGLTPSGDDFLCGLVVALILPQSPFHSQREKLATAILANLQLTNPISIGFLQDACLAQVSRPVQLFIHNLLSTTYDPVVVQNVITLGHRSGFDLLSGLLAGFPHLITKRVYLCPYIVD</sequence>
<evidence type="ECO:0000313" key="1">
    <source>
        <dbReference type="EMBL" id="MFC0309955.1"/>
    </source>
</evidence>
<protein>
    <submittedName>
        <fullName evidence="1">DUF2877 domain-containing protein</fullName>
    </submittedName>
</protein>
<evidence type="ECO:0000313" key="2">
    <source>
        <dbReference type="Proteomes" id="UP001589767"/>
    </source>
</evidence>
<dbReference type="EMBL" id="JBHLWB010000011">
    <property type="protein sequence ID" value="MFC0309955.1"/>
    <property type="molecule type" value="Genomic_DNA"/>
</dbReference>